<protein>
    <submittedName>
        <fullName evidence="2">Uncharacterized protein</fullName>
    </submittedName>
</protein>
<reference evidence="2 3" key="1">
    <citation type="journal article" date="2009" name="Int. J. Syst. Evol. Microbiol.">
        <title>Transfer of Teichococcus ludipueritiae and Muricoccus roseus to the genus Roseomonas, as Roseomonas ludipueritiae comb. nov. and Roseomonas rosea comb. nov., respectively, and emended description of the genus Roseomonas.</title>
        <authorList>
            <person name="Sanchez-Porro C."/>
            <person name="Gallego V."/>
            <person name="Busse H.J."/>
            <person name="Kampfer P."/>
            <person name="Ventosa A."/>
        </authorList>
    </citation>
    <scope>NUCLEOTIDE SEQUENCE [LARGE SCALE GENOMIC DNA]</scope>
    <source>
        <strain evidence="2 3">DSM 14915</strain>
    </source>
</reference>
<accession>A0ABR7RDB4</accession>
<evidence type="ECO:0000313" key="3">
    <source>
        <dbReference type="Proteomes" id="UP000603940"/>
    </source>
</evidence>
<keyword evidence="3" id="KW-1185">Reference proteome</keyword>
<organism evidence="2 3">
    <name type="scientific">Pseudoroseomonas ludipueritiae</name>
    <dbReference type="NCBI Taxonomy" id="198093"/>
    <lineage>
        <taxon>Bacteria</taxon>
        <taxon>Pseudomonadati</taxon>
        <taxon>Pseudomonadota</taxon>
        <taxon>Alphaproteobacteria</taxon>
        <taxon>Acetobacterales</taxon>
        <taxon>Acetobacteraceae</taxon>
        <taxon>Pseudoroseomonas</taxon>
    </lineage>
</organism>
<sequence length="125" mass="13615">MLRRRTRPIFKQPPRRLPELRHLLLALLLAMTLPARAEAPAPAQGDGTLLVSLFLPPEEAATPEQIAAKLLQEGVLQELPPQGLGIESWYAMPGFGQFLTLRLPPSARLSAAAEPVRGGQRIAGR</sequence>
<feature type="chain" id="PRO_5046108052" evidence="1">
    <location>
        <begin position="38"/>
        <end position="125"/>
    </location>
</feature>
<dbReference type="RefSeq" id="WP_187780464.1">
    <property type="nucleotide sequence ID" value="NZ_JACTUZ010000146.1"/>
</dbReference>
<evidence type="ECO:0000313" key="2">
    <source>
        <dbReference type="EMBL" id="MBC9179430.1"/>
    </source>
</evidence>
<proteinExistence type="predicted"/>
<name>A0ABR7RDB4_9PROT</name>
<evidence type="ECO:0000256" key="1">
    <source>
        <dbReference type="SAM" id="SignalP"/>
    </source>
</evidence>
<gene>
    <name evidence="2" type="ORF">IBL25_21035</name>
</gene>
<feature type="signal peptide" evidence="1">
    <location>
        <begin position="1"/>
        <end position="37"/>
    </location>
</feature>
<dbReference type="EMBL" id="JACTUZ010000146">
    <property type="protein sequence ID" value="MBC9179430.1"/>
    <property type="molecule type" value="Genomic_DNA"/>
</dbReference>
<comment type="caution">
    <text evidence="2">The sequence shown here is derived from an EMBL/GenBank/DDBJ whole genome shotgun (WGS) entry which is preliminary data.</text>
</comment>
<dbReference type="Proteomes" id="UP000603940">
    <property type="component" value="Unassembled WGS sequence"/>
</dbReference>
<keyword evidence="1" id="KW-0732">Signal</keyword>